<proteinExistence type="predicted"/>
<dbReference type="NCBIfam" id="TIGR00229">
    <property type="entry name" value="sensory_box"/>
    <property type="match status" value="1"/>
</dbReference>
<dbReference type="GO" id="GO:0016301">
    <property type="term" value="F:kinase activity"/>
    <property type="evidence" value="ECO:0007669"/>
    <property type="project" value="UniProtKB-KW"/>
</dbReference>
<accession>A0ABD6D389</accession>
<dbReference type="Pfam" id="PF15915">
    <property type="entry name" value="BAT"/>
    <property type="match status" value="1"/>
</dbReference>
<dbReference type="AlphaFoldDB" id="A0ABD6D389"/>
<gene>
    <name evidence="6" type="ORF">ACFSBW_02000</name>
</gene>
<dbReference type="SUPFAM" id="SSF52172">
    <property type="entry name" value="CheY-like"/>
    <property type="match status" value="1"/>
</dbReference>
<dbReference type="SUPFAM" id="SSF55785">
    <property type="entry name" value="PYP-like sensor domain (PAS domain)"/>
    <property type="match status" value="1"/>
</dbReference>
<dbReference type="PROSITE" id="PS50112">
    <property type="entry name" value="PAS"/>
    <property type="match status" value="1"/>
</dbReference>
<dbReference type="SUPFAM" id="SSF55781">
    <property type="entry name" value="GAF domain-like"/>
    <property type="match status" value="2"/>
</dbReference>
<dbReference type="EMBL" id="JBHUDM010000001">
    <property type="protein sequence ID" value="MFD1640650.1"/>
    <property type="molecule type" value="Genomic_DNA"/>
</dbReference>
<name>A0ABD6D389_9EURY</name>
<dbReference type="InterPro" id="IPR007050">
    <property type="entry name" value="HTH_bacterioopsin"/>
</dbReference>
<organism evidence="6 7">
    <name type="scientific">Halohasta litorea</name>
    <dbReference type="NCBI Taxonomy" id="869891"/>
    <lineage>
        <taxon>Archaea</taxon>
        <taxon>Methanobacteriati</taxon>
        <taxon>Methanobacteriota</taxon>
        <taxon>Stenosarchaea group</taxon>
        <taxon>Halobacteria</taxon>
        <taxon>Halobacteriales</taxon>
        <taxon>Haloferacaceae</taxon>
        <taxon>Halohasta</taxon>
    </lineage>
</organism>
<dbReference type="Proteomes" id="UP001597052">
    <property type="component" value="Unassembled WGS sequence"/>
</dbReference>
<dbReference type="SMART" id="SM00091">
    <property type="entry name" value="PAS"/>
    <property type="match status" value="1"/>
</dbReference>
<evidence type="ECO:0000313" key="7">
    <source>
        <dbReference type="Proteomes" id="UP001597052"/>
    </source>
</evidence>
<comment type="caution">
    <text evidence="6">The sequence shown here is derived from an EMBL/GenBank/DDBJ whole genome shotgun (WGS) entry which is preliminary data.</text>
</comment>
<evidence type="ECO:0000256" key="1">
    <source>
        <dbReference type="ARBA" id="ARBA00022679"/>
    </source>
</evidence>
<keyword evidence="7" id="KW-1185">Reference proteome</keyword>
<dbReference type="InterPro" id="IPR013656">
    <property type="entry name" value="PAS_4"/>
</dbReference>
<protein>
    <submittedName>
        <fullName evidence="6">Bacterio-opsin activator domain-containing protein</fullName>
    </submittedName>
</protein>
<feature type="domain" description="PAS" evidence="5">
    <location>
        <begin position="135"/>
        <end position="205"/>
    </location>
</feature>
<dbReference type="InterPro" id="IPR000014">
    <property type="entry name" value="PAS"/>
</dbReference>
<sequence length="828" mass="89511">MEQRQVLYVGHDADAAAPLADALDAVGLPTSIHHADTAAEAVARCGREPVGCVVADTATIGEPQSFLEALRSRVPELPVVWLSDQSAEMVADTLGDGPTDYVYNHASAGVATLLAHRIRSLLDGGAARTGQYDRTLEQCEAIVKSVQDGVCILDSNMDFVFVNQAFTELVGYSEAELLGANAALVTDGDDMETARQRRAKLFEGDADPAILSGELTTESGDRVPVETWMTPIELDGGENGTVGVVRDLSYRKRTEAMFTALYEAAHDLLSAHSQQEIADIGVEAAASTLGFEDAIVFSYDAETNVFRPLAHTPGAEDNFSGMPSIDASSTSLSGQAFFESEPIATADMSQLSAVYDPKTPYRRAIFTPIGEHGVLLVADTEVGTTADQTLTVAELLGASLAAAFGRLASERRFEAHKEALADRTAELEAMTHTNELVGELVDELLAASSREEIEEAVCSVLAGFARFVWIGAAESRSDTIVPRASAGHDEGYLDWLADHTAHDHSESAEPAARALETNALVSVDRISEDWQTAQWRKEALSRGYQSVFSVPLTYDDITFGVLTIYAGTRGGFDEYTRAVLAEFGRLIAYVIECTETKRGLLADRRTEVELDITDGDDLLYDLAAALGTTLCFEGVVPQRGDHSLLYFSTDASPDGIEAAAADTPAVESVRVVTTQPDATLFEATVSGPLLAETLVDCGAIPTRIETDGNRQQVVVTIPQTTDVRTVIDRLQVEYPSTTVVSRRDRDREILTQSTFRMQLLDRLTPRQQEALRAAYFARYFESPRGSTGTEVGESLGISQPTFNYHLRAALRTLLTTLFEDRTATTLDS</sequence>
<evidence type="ECO:0000256" key="3">
    <source>
        <dbReference type="ARBA" id="ARBA00023015"/>
    </source>
</evidence>
<dbReference type="Gene3D" id="1.10.10.10">
    <property type="entry name" value="Winged helix-like DNA-binding domain superfamily/Winged helix DNA-binding domain"/>
    <property type="match status" value="1"/>
</dbReference>
<reference evidence="6 7" key="1">
    <citation type="journal article" date="2019" name="Int. J. Syst. Evol. Microbiol.">
        <title>The Global Catalogue of Microorganisms (GCM) 10K type strain sequencing project: providing services to taxonomists for standard genome sequencing and annotation.</title>
        <authorList>
            <consortium name="The Broad Institute Genomics Platform"/>
            <consortium name="The Broad Institute Genome Sequencing Center for Infectious Disease"/>
            <person name="Wu L."/>
            <person name="Ma J."/>
        </authorList>
    </citation>
    <scope>NUCLEOTIDE SEQUENCE [LARGE SCALE GENOMIC DNA]</scope>
    <source>
        <strain evidence="6 7">CGMCC 1.10593</strain>
    </source>
</reference>
<keyword evidence="1" id="KW-0808">Transferase</keyword>
<dbReference type="InterPro" id="IPR036388">
    <property type="entry name" value="WH-like_DNA-bd_sf"/>
</dbReference>
<dbReference type="Pfam" id="PF04967">
    <property type="entry name" value="HTH_10"/>
    <property type="match status" value="1"/>
</dbReference>
<dbReference type="RefSeq" id="WP_256394352.1">
    <property type="nucleotide sequence ID" value="NZ_JANHDJ010000001.1"/>
</dbReference>
<dbReference type="InterPro" id="IPR031803">
    <property type="entry name" value="BAT_GAF/HTH-assoc"/>
</dbReference>
<dbReference type="InterPro" id="IPR011006">
    <property type="entry name" value="CheY-like_superfamily"/>
</dbReference>
<dbReference type="PANTHER" id="PTHR34236:SF1">
    <property type="entry name" value="DIMETHYL SULFOXIDE REDUCTASE TRANSCRIPTIONAL ACTIVATOR"/>
    <property type="match status" value="1"/>
</dbReference>
<dbReference type="SUPFAM" id="SSF88659">
    <property type="entry name" value="Sigma3 and sigma4 domains of RNA polymerase sigma factors"/>
    <property type="match status" value="1"/>
</dbReference>
<keyword evidence="4" id="KW-0804">Transcription</keyword>
<dbReference type="PANTHER" id="PTHR34236">
    <property type="entry name" value="DIMETHYL SULFOXIDE REDUCTASE TRANSCRIPTIONAL ACTIVATOR"/>
    <property type="match status" value="1"/>
</dbReference>
<keyword evidence="3" id="KW-0805">Transcription regulation</keyword>
<evidence type="ECO:0000313" key="6">
    <source>
        <dbReference type="EMBL" id="MFD1640650.1"/>
    </source>
</evidence>
<dbReference type="Gene3D" id="3.30.450.40">
    <property type="match status" value="2"/>
</dbReference>
<dbReference type="InterPro" id="IPR035965">
    <property type="entry name" value="PAS-like_dom_sf"/>
</dbReference>
<evidence type="ECO:0000259" key="5">
    <source>
        <dbReference type="PROSITE" id="PS50112"/>
    </source>
</evidence>
<dbReference type="InterPro" id="IPR029016">
    <property type="entry name" value="GAF-like_dom_sf"/>
</dbReference>
<dbReference type="Pfam" id="PF13185">
    <property type="entry name" value="GAF_2"/>
    <property type="match status" value="2"/>
</dbReference>
<keyword evidence="2" id="KW-0418">Kinase</keyword>
<dbReference type="InterPro" id="IPR003018">
    <property type="entry name" value="GAF"/>
</dbReference>
<dbReference type="Gene3D" id="3.30.450.20">
    <property type="entry name" value="PAS domain"/>
    <property type="match status" value="1"/>
</dbReference>
<dbReference type="CDD" id="cd00130">
    <property type="entry name" value="PAS"/>
    <property type="match status" value="1"/>
</dbReference>
<evidence type="ECO:0000256" key="4">
    <source>
        <dbReference type="ARBA" id="ARBA00023163"/>
    </source>
</evidence>
<evidence type="ECO:0000256" key="2">
    <source>
        <dbReference type="ARBA" id="ARBA00022777"/>
    </source>
</evidence>
<dbReference type="InterPro" id="IPR013324">
    <property type="entry name" value="RNA_pol_sigma_r3/r4-like"/>
</dbReference>
<dbReference type="Pfam" id="PF08448">
    <property type="entry name" value="PAS_4"/>
    <property type="match status" value="1"/>
</dbReference>